<dbReference type="InterPro" id="IPR015422">
    <property type="entry name" value="PyrdxlP-dep_Trfase_small"/>
</dbReference>
<sequence length="374" mass="42615">MFLPVHGGALNAAAEFFNIPHEQWLDISTGINPNSWSVPEIPTRVWQRLPEEQRDSRESLENIALEYYIDSDLLNSNLLNSNQLDKRKQDEAQVTVANILSCAGSQQGIRLLPLLYAVFQHGRKYEAKVWVTSGSYAEHGIAWEEQGHRVRKVACDKISELLTQQPVDVLILLNPDNPSGHRWPVEQLLKWWSILHRRGGWLIVDEAFMDMTPEQSIAASVEREGLFVLRSLGKFFGLAGLRLGFVFAADKNIQRLHKMLGPWAVSHPAQYLGKLALQDETWINTQRHELSQQSLRLASLLEQYIRCKSQGSDLFQTVYHEKSENLFNQLAKQGVLVRFLPATSKTATGLRFGLPGNDEEHWQRLDEALSQLTF</sequence>
<comment type="similarity">
    <text evidence="3">Belongs to the class-I pyridoxal-phosphate-dependent aminotransferase family.</text>
</comment>
<dbReference type="SUPFAM" id="SSF53383">
    <property type="entry name" value="PLP-dependent transferases"/>
    <property type="match status" value="1"/>
</dbReference>
<dbReference type="PANTHER" id="PTHR42885:SF1">
    <property type="entry name" value="THREONINE-PHOSPHATE DECARBOXYLASE"/>
    <property type="match status" value="1"/>
</dbReference>
<evidence type="ECO:0000313" key="5">
    <source>
        <dbReference type="EMBL" id="CCK77154.1"/>
    </source>
</evidence>
<dbReference type="Pfam" id="PF00155">
    <property type="entry name" value="Aminotran_1_2"/>
    <property type="match status" value="1"/>
</dbReference>
<proteinExistence type="inferred from homology"/>
<dbReference type="InterPro" id="IPR004839">
    <property type="entry name" value="Aminotransferase_I/II_large"/>
</dbReference>
<dbReference type="OrthoDB" id="9799304at2"/>
<dbReference type="GO" id="GO:0030170">
    <property type="term" value="F:pyridoxal phosphate binding"/>
    <property type="evidence" value="ECO:0007669"/>
    <property type="project" value="InterPro"/>
</dbReference>
<dbReference type="PATRIC" id="fig|698738.3.peg.3092"/>
<evidence type="ECO:0000256" key="2">
    <source>
        <dbReference type="ARBA" id="ARBA00022898"/>
    </source>
</evidence>
<feature type="domain" description="Aminotransferase class I/classII large" evidence="4">
    <location>
        <begin position="24"/>
        <end position="365"/>
    </location>
</feature>
<dbReference type="Proteomes" id="UP000032749">
    <property type="component" value="Chromosome"/>
</dbReference>
<reference evidence="5 6" key="1">
    <citation type="journal article" date="2013" name="Nat. Commun.">
        <title>Genome sequence and functional genomic analysis of the oil-degrading bacterium Oleispira antarctica.</title>
        <authorList>
            <person name="Kube M."/>
            <person name="Chernikova T.N."/>
            <person name="Al-Ramahi Y."/>
            <person name="Beloqui A."/>
            <person name="Lopez-Cortez N."/>
            <person name="Guazzaroni M.E."/>
            <person name="Heipieper H.J."/>
            <person name="Klages S."/>
            <person name="Kotsyurbenko O.R."/>
            <person name="Langer I."/>
            <person name="Nechitaylo T.Y."/>
            <person name="Lunsdorf H."/>
            <person name="Fernandez M."/>
            <person name="Juarez S."/>
            <person name="Ciordia S."/>
            <person name="Singer A."/>
            <person name="Kagan O."/>
            <person name="Egorova O."/>
            <person name="Petit P.A."/>
            <person name="Stogios P."/>
            <person name="Kim Y."/>
            <person name="Tchigvintsev A."/>
            <person name="Flick R."/>
            <person name="Denaro R."/>
            <person name="Genovese M."/>
            <person name="Albar J.P."/>
            <person name="Reva O.N."/>
            <person name="Martinez-Gomariz M."/>
            <person name="Tran H."/>
            <person name="Ferrer M."/>
            <person name="Savchenko A."/>
            <person name="Yakunin A.F."/>
            <person name="Yakimov M.M."/>
            <person name="Golyshina O.V."/>
            <person name="Reinhardt R."/>
            <person name="Golyshin P.N."/>
        </authorList>
    </citation>
    <scope>NUCLEOTIDE SEQUENCE [LARGE SCALE GENOMIC DNA]</scope>
</reference>
<dbReference type="Gene3D" id="3.40.640.10">
    <property type="entry name" value="Type I PLP-dependent aspartate aminotransferase-like (Major domain)"/>
    <property type="match status" value="1"/>
</dbReference>
<keyword evidence="2" id="KW-0663">Pyridoxal phosphate</keyword>
<dbReference type="EC" id="2.6.1.-" evidence="3"/>
<name>R4YUW4_OLEAN</name>
<evidence type="ECO:0000259" key="4">
    <source>
        <dbReference type="Pfam" id="PF00155"/>
    </source>
</evidence>
<evidence type="ECO:0000256" key="1">
    <source>
        <dbReference type="ARBA" id="ARBA00001933"/>
    </source>
</evidence>
<accession>R4YUW4</accession>
<comment type="cofactor">
    <cofactor evidence="1 3">
        <name>pyridoxal 5'-phosphate</name>
        <dbReference type="ChEBI" id="CHEBI:597326"/>
    </cofactor>
</comment>
<dbReference type="InterPro" id="IPR015424">
    <property type="entry name" value="PyrdxlP-dep_Trfase"/>
</dbReference>
<dbReference type="PROSITE" id="PS00105">
    <property type="entry name" value="AA_TRANSFER_CLASS_1"/>
    <property type="match status" value="1"/>
</dbReference>
<dbReference type="HOGENOM" id="CLU_017584_3_4_6"/>
<dbReference type="GO" id="GO:0008483">
    <property type="term" value="F:transaminase activity"/>
    <property type="evidence" value="ECO:0007669"/>
    <property type="project" value="UniProtKB-KW"/>
</dbReference>
<protein>
    <recommendedName>
        <fullName evidence="3">Aminotransferase</fullName>
        <ecNumber evidence="3">2.6.1.-</ecNumber>
    </recommendedName>
</protein>
<keyword evidence="3" id="KW-0808">Transferase</keyword>
<dbReference type="KEGG" id="oai:OLEAN_C29780"/>
<dbReference type="PANTHER" id="PTHR42885">
    <property type="entry name" value="HISTIDINOL-PHOSPHATE AMINOTRANSFERASE-RELATED"/>
    <property type="match status" value="1"/>
</dbReference>
<dbReference type="Gene3D" id="3.90.1150.10">
    <property type="entry name" value="Aspartate Aminotransferase, domain 1"/>
    <property type="match status" value="1"/>
</dbReference>
<evidence type="ECO:0000313" key="6">
    <source>
        <dbReference type="Proteomes" id="UP000032749"/>
    </source>
</evidence>
<dbReference type="AlphaFoldDB" id="R4YUW4"/>
<dbReference type="InterPro" id="IPR004838">
    <property type="entry name" value="NHTrfase_class1_PyrdxlP-BS"/>
</dbReference>
<organism evidence="5 6">
    <name type="scientific">Oleispira antarctica RB-8</name>
    <dbReference type="NCBI Taxonomy" id="698738"/>
    <lineage>
        <taxon>Bacteria</taxon>
        <taxon>Pseudomonadati</taxon>
        <taxon>Pseudomonadota</taxon>
        <taxon>Gammaproteobacteria</taxon>
        <taxon>Oceanospirillales</taxon>
        <taxon>Oceanospirillaceae</taxon>
        <taxon>Oleispira</taxon>
    </lineage>
</organism>
<gene>
    <name evidence="5" type="ORF">OLEAN_C29780</name>
</gene>
<keyword evidence="6" id="KW-1185">Reference proteome</keyword>
<dbReference type="EMBL" id="FO203512">
    <property type="protein sequence ID" value="CCK77154.1"/>
    <property type="molecule type" value="Genomic_DNA"/>
</dbReference>
<dbReference type="InterPro" id="IPR015421">
    <property type="entry name" value="PyrdxlP-dep_Trfase_major"/>
</dbReference>
<evidence type="ECO:0000256" key="3">
    <source>
        <dbReference type="RuleBase" id="RU000481"/>
    </source>
</evidence>
<dbReference type="CDD" id="cd00609">
    <property type="entry name" value="AAT_like"/>
    <property type="match status" value="1"/>
</dbReference>
<dbReference type="STRING" id="698738.OLEAN_C29780"/>
<keyword evidence="3" id="KW-0032">Aminotransferase</keyword>